<gene>
    <name evidence="3" type="primary">Aste57867_23559</name>
    <name evidence="2" type="ORF">As57867_023488</name>
    <name evidence="3" type="ORF">ASTE57867_23559</name>
</gene>
<accession>A0A485LNU8</accession>
<dbReference type="Proteomes" id="UP000332933">
    <property type="component" value="Unassembled WGS sequence"/>
</dbReference>
<protein>
    <submittedName>
        <fullName evidence="3">Aste57867_23559 protein</fullName>
    </submittedName>
</protein>
<dbReference type="OrthoDB" id="10427082at2759"/>
<reference evidence="3 4" key="1">
    <citation type="submission" date="2019-03" db="EMBL/GenBank/DDBJ databases">
        <authorList>
            <person name="Gaulin E."/>
            <person name="Dumas B."/>
        </authorList>
    </citation>
    <scope>NUCLEOTIDE SEQUENCE [LARGE SCALE GENOMIC DNA]</scope>
    <source>
        <strain evidence="3">CBS 568.67</strain>
    </source>
</reference>
<reference evidence="2" key="2">
    <citation type="submission" date="2019-06" db="EMBL/GenBank/DDBJ databases">
        <title>Genomics analysis of Aphanomyces spp. identifies a new class of oomycete effector associated with host adaptation.</title>
        <authorList>
            <person name="Gaulin E."/>
        </authorList>
    </citation>
    <scope>NUCLEOTIDE SEQUENCE</scope>
    <source>
        <strain evidence="2">CBS 578.67</strain>
    </source>
</reference>
<evidence type="ECO:0000313" key="3">
    <source>
        <dbReference type="EMBL" id="VFU00204.1"/>
    </source>
</evidence>
<evidence type="ECO:0000313" key="2">
    <source>
        <dbReference type="EMBL" id="KAF0684463.1"/>
    </source>
</evidence>
<organism evidence="3 4">
    <name type="scientific">Aphanomyces stellatus</name>
    <dbReference type="NCBI Taxonomy" id="120398"/>
    <lineage>
        <taxon>Eukaryota</taxon>
        <taxon>Sar</taxon>
        <taxon>Stramenopiles</taxon>
        <taxon>Oomycota</taxon>
        <taxon>Saprolegniomycetes</taxon>
        <taxon>Saprolegniales</taxon>
        <taxon>Verrucalvaceae</taxon>
        <taxon>Aphanomyces</taxon>
    </lineage>
</organism>
<name>A0A485LNU8_9STRA</name>
<feature type="chain" id="PRO_5036116582" evidence="1">
    <location>
        <begin position="18"/>
        <end position="86"/>
    </location>
</feature>
<feature type="signal peptide" evidence="1">
    <location>
        <begin position="1"/>
        <end position="17"/>
    </location>
</feature>
<dbReference type="AlphaFoldDB" id="A0A485LNU8"/>
<sequence length="86" mass="9825">MSSLVSTLVLSAAVVVARLRVPMTVDSPIDSDLNLYMDDNYLQWFCESFPFDLHSGDDGAWPPELADDPTTREMWTECLRRFRLTP</sequence>
<evidence type="ECO:0000256" key="1">
    <source>
        <dbReference type="SAM" id="SignalP"/>
    </source>
</evidence>
<keyword evidence="4" id="KW-1185">Reference proteome</keyword>
<proteinExistence type="predicted"/>
<dbReference type="EMBL" id="VJMH01007284">
    <property type="protein sequence ID" value="KAF0684463.1"/>
    <property type="molecule type" value="Genomic_DNA"/>
</dbReference>
<keyword evidence="1" id="KW-0732">Signal</keyword>
<evidence type="ECO:0000313" key="4">
    <source>
        <dbReference type="Proteomes" id="UP000332933"/>
    </source>
</evidence>
<dbReference type="EMBL" id="CAADRA010007310">
    <property type="protein sequence ID" value="VFU00204.1"/>
    <property type="molecule type" value="Genomic_DNA"/>
</dbReference>